<dbReference type="EMBL" id="JABZSJ010000002">
    <property type="protein sequence ID" value="MBF1383452.1"/>
    <property type="molecule type" value="Genomic_DNA"/>
</dbReference>
<proteinExistence type="predicted"/>
<evidence type="ECO:0000313" key="2">
    <source>
        <dbReference type="Proteomes" id="UP000771736"/>
    </source>
</evidence>
<dbReference type="AlphaFoldDB" id="A0A930HKQ2"/>
<evidence type="ECO:0000313" key="1">
    <source>
        <dbReference type="EMBL" id="MBF1383452.1"/>
    </source>
</evidence>
<organism evidence="1 2">
    <name type="scientific">Prevotella aurantiaca</name>
    <dbReference type="NCBI Taxonomy" id="596085"/>
    <lineage>
        <taxon>Bacteria</taxon>
        <taxon>Pseudomonadati</taxon>
        <taxon>Bacteroidota</taxon>
        <taxon>Bacteroidia</taxon>
        <taxon>Bacteroidales</taxon>
        <taxon>Prevotellaceae</taxon>
        <taxon>Prevotella</taxon>
    </lineage>
</organism>
<comment type="caution">
    <text evidence="1">The sequence shown here is derived from an EMBL/GenBank/DDBJ whole genome shotgun (WGS) entry which is preliminary data.</text>
</comment>
<reference evidence="1" key="1">
    <citation type="submission" date="2020-04" db="EMBL/GenBank/DDBJ databases">
        <title>Deep metagenomics examines the oral microbiome during advanced dental caries in children, revealing novel taxa and co-occurrences with host molecules.</title>
        <authorList>
            <person name="Baker J.L."/>
            <person name="Morton J.T."/>
            <person name="Dinis M."/>
            <person name="Alvarez R."/>
            <person name="Tran N.C."/>
            <person name="Knight R."/>
            <person name="Edlund A."/>
        </authorList>
    </citation>
    <scope>NUCLEOTIDE SEQUENCE</scope>
    <source>
        <strain evidence="1">JCVI_44_bin.5</strain>
    </source>
</reference>
<sequence length="77" mass="9139">MTEEDKVSVRCVGEVNFNVDDERKRWIYDHNDVLSRLYSSYDIMTYFTLEIAKIDYYDLSPTPPVLQHFNLVDETKG</sequence>
<dbReference type="InterPro" id="IPR012349">
    <property type="entry name" value="Split_barrel_FMN-bd"/>
</dbReference>
<dbReference type="Proteomes" id="UP000771736">
    <property type="component" value="Unassembled WGS sequence"/>
</dbReference>
<accession>A0A930HKQ2</accession>
<name>A0A930HKQ2_9BACT</name>
<gene>
    <name evidence="1" type="ORF">HXN26_01130</name>
</gene>
<dbReference type="Gene3D" id="2.30.110.10">
    <property type="entry name" value="Electron Transport, Fmn-binding Protein, Chain A"/>
    <property type="match status" value="1"/>
</dbReference>
<protein>
    <submittedName>
        <fullName evidence="1">Uncharacterized protein</fullName>
    </submittedName>
</protein>
<dbReference type="RefSeq" id="WP_273158249.1">
    <property type="nucleotide sequence ID" value="NZ_JABZSJ010000002.1"/>
</dbReference>